<proteinExistence type="inferred from homology"/>
<dbReference type="Proteomes" id="UP001306508">
    <property type="component" value="Unassembled WGS sequence"/>
</dbReference>
<sequence length="218" mass="23835">MMRKFSQSIFKQPLIKSTLSTRQVIIHLNNTNKFNSTLLFRRFNSSDTIETGQEVKKDEPEGELPSEKIVSIVNEISQLTLLETSELIKHLQKTLNLPSMSGSVGMMNPMMMMTAGQNGFVGTAGTDNNNNNNSGGGADASAAEEAEQATFSVKLASFDTKSKAKIIKEIKSLLGLSLVEAKKFVEAAPRVVKEHLSKEESEALKSKLESLGAQIELE</sequence>
<dbReference type="SUPFAM" id="SSF54736">
    <property type="entry name" value="ClpS-like"/>
    <property type="match status" value="1"/>
</dbReference>
<name>A0AAN7WNQ5_9SACH</name>
<dbReference type="GO" id="GO:0005762">
    <property type="term" value="C:mitochondrial large ribosomal subunit"/>
    <property type="evidence" value="ECO:0007669"/>
    <property type="project" value="TreeGrafter"/>
</dbReference>
<dbReference type="AlphaFoldDB" id="A0AAN7WNQ5"/>
<dbReference type="PANTHER" id="PTHR45987">
    <property type="entry name" value="39S RIBOSOMAL PROTEIN L12"/>
    <property type="match status" value="1"/>
</dbReference>
<protein>
    <submittedName>
        <fullName evidence="7">Uncharacterized protein</fullName>
    </submittedName>
</protein>
<evidence type="ECO:0000259" key="5">
    <source>
        <dbReference type="Pfam" id="PF00542"/>
    </source>
</evidence>
<evidence type="ECO:0000256" key="4">
    <source>
        <dbReference type="SAM" id="MobiDB-lite"/>
    </source>
</evidence>
<evidence type="ECO:0000256" key="1">
    <source>
        <dbReference type="ARBA" id="ARBA00007197"/>
    </source>
</evidence>
<evidence type="ECO:0000256" key="2">
    <source>
        <dbReference type="ARBA" id="ARBA00022980"/>
    </source>
</evidence>
<comment type="caution">
    <text evidence="7">The sequence shown here is derived from an EMBL/GenBank/DDBJ whole genome shotgun (WGS) entry which is preliminary data.</text>
</comment>
<feature type="domain" description="Large ribosomal subunit protein bL12 C-terminal" evidence="5">
    <location>
        <begin position="151"/>
        <end position="218"/>
    </location>
</feature>
<dbReference type="GO" id="GO:0006412">
    <property type="term" value="P:translation"/>
    <property type="evidence" value="ECO:0007669"/>
    <property type="project" value="InterPro"/>
</dbReference>
<dbReference type="GO" id="GO:0003735">
    <property type="term" value="F:structural constituent of ribosome"/>
    <property type="evidence" value="ECO:0007669"/>
    <property type="project" value="InterPro"/>
</dbReference>
<feature type="compositionally biased region" description="Low complexity" evidence="4">
    <location>
        <begin position="124"/>
        <end position="141"/>
    </location>
</feature>
<dbReference type="PANTHER" id="PTHR45987:SF4">
    <property type="entry name" value="LARGE RIBOSOMAL SUBUNIT PROTEIN BL12M"/>
    <property type="match status" value="1"/>
</dbReference>
<reference evidence="8" key="1">
    <citation type="submission" date="2023-07" db="EMBL/GenBank/DDBJ databases">
        <title>A draft genome of Kazachstania heterogenica Y-27499.</title>
        <authorList>
            <person name="Donic C."/>
            <person name="Kralova J.S."/>
            <person name="Fidel L."/>
            <person name="Ben-Dor S."/>
            <person name="Jung S."/>
        </authorList>
    </citation>
    <scope>NUCLEOTIDE SEQUENCE [LARGE SCALE GENOMIC DNA]</scope>
    <source>
        <strain evidence="8">Y27499</strain>
    </source>
</reference>
<dbReference type="Pfam" id="PF16320">
    <property type="entry name" value="Ribosomal_L12_N"/>
    <property type="match status" value="1"/>
</dbReference>
<gene>
    <name evidence="7" type="ORF">RI543_001830</name>
</gene>
<dbReference type="Gene3D" id="3.30.1390.10">
    <property type="match status" value="1"/>
</dbReference>
<dbReference type="InterPro" id="IPR036235">
    <property type="entry name" value="Ribosomal_bL12_oligo_N_sf"/>
</dbReference>
<keyword evidence="3" id="KW-0687">Ribonucleoprotein</keyword>
<feature type="region of interest" description="Disordered" evidence="4">
    <location>
        <begin position="124"/>
        <end position="143"/>
    </location>
</feature>
<comment type="similarity">
    <text evidence="1">Belongs to the bacterial ribosomal protein bL12 family.</text>
</comment>
<dbReference type="HAMAP" id="MF_00368">
    <property type="entry name" value="Ribosomal_bL12"/>
    <property type="match status" value="1"/>
</dbReference>
<dbReference type="InterPro" id="IPR013823">
    <property type="entry name" value="Ribosomal_bL12_C"/>
</dbReference>
<evidence type="ECO:0000313" key="7">
    <source>
        <dbReference type="EMBL" id="KAK5780708.1"/>
    </source>
</evidence>
<dbReference type="GO" id="GO:0003729">
    <property type="term" value="F:mRNA binding"/>
    <property type="evidence" value="ECO:0007669"/>
    <property type="project" value="TreeGrafter"/>
</dbReference>
<evidence type="ECO:0000313" key="8">
    <source>
        <dbReference type="Proteomes" id="UP001306508"/>
    </source>
</evidence>
<dbReference type="SUPFAM" id="SSF48300">
    <property type="entry name" value="Ribosomal protein L7/12, oligomerisation (N-terminal) domain"/>
    <property type="match status" value="1"/>
</dbReference>
<dbReference type="InterPro" id="IPR014719">
    <property type="entry name" value="Ribosomal_bL12_C/ClpS-like"/>
</dbReference>
<keyword evidence="2" id="KW-0689">Ribosomal protein</keyword>
<dbReference type="InterPro" id="IPR008932">
    <property type="entry name" value="Ribosomal_bL12_oligo"/>
</dbReference>
<feature type="domain" description="Large ribosomal subunit protein bL12 oligomerization" evidence="6">
    <location>
        <begin position="68"/>
        <end position="110"/>
    </location>
</feature>
<evidence type="ECO:0000256" key="3">
    <source>
        <dbReference type="ARBA" id="ARBA00023274"/>
    </source>
</evidence>
<dbReference type="CDD" id="cd00387">
    <property type="entry name" value="Ribosomal_L7_L12"/>
    <property type="match status" value="1"/>
</dbReference>
<keyword evidence="8" id="KW-1185">Reference proteome</keyword>
<organism evidence="7 8">
    <name type="scientific">Arxiozyma heterogenica</name>
    <dbReference type="NCBI Taxonomy" id="278026"/>
    <lineage>
        <taxon>Eukaryota</taxon>
        <taxon>Fungi</taxon>
        <taxon>Dikarya</taxon>
        <taxon>Ascomycota</taxon>
        <taxon>Saccharomycotina</taxon>
        <taxon>Saccharomycetes</taxon>
        <taxon>Saccharomycetales</taxon>
        <taxon>Saccharomycetaceae</taxon>
        <taxon>Arxiozyma</taxon>
    </lineage>
</organism>
<evidence type="ECO:0000259" key="6">
    <source>
        <dbReference type="Pfam" id="PF16320"/>
    </source>
</evidence>
<dbReference type="InterPro" id="IPR000206">
    <property type="entry name" value="Ribosomal_bL12"/>
</dbReference>
<dbReference type="Pfam" id="PF00542">
    <property type="entry name" value="Ribosomal_L12"/>
    <property type="match status" value="1"/>
</dbReference>
<accession>A0AAN7WNQ5</accession>
<dbReference type="FunFam" id="3.30.1390.10:FF:000001">
    <property type="entry name" value="50S ribosomal protein L7/L12"/>
    <property type="match status" value="1"/>
</dbReference>
<dbReference type="EMBL" id="JAWIZZ010000040">
    <property type="protein sequence ID" value="KAK5780708.1"/>
    <property type="molecule type" value="Genomic_DNA"/>
</dbReference>